<dbReference type="EMBL" id="JBFOLJ010000006">
    <property type="protein sequence ID" value="KAL2530564.1"/>
    <property type="molecule type" value="Genomic_DNA"/>
</dbReference>
<sequence>MVSKQIRLVQSLDLNSCVDLLMNLVWPTERKHATVSVSHSNTSKPIQIPMIKKVDIAIVKNVSMANTQPAKAAEKPRKSIFTLSSPLRESKEDRIKEQSKNFLYICALCKKKIHWNDNRYMYG</sequence>
<keyword evidence="2" id="KW-0479">Metal-binding</keyword>
<dbReference type="InterPro" id="IPR007650">
    <property type="entry name" value="Zf-FLZ_dom"/>
</dbReference>
<feature type="domain" description="FLZ-type" evidence="4">
    <location>
        <begin position="93"/>
        <end position="122"/>
    </location>
</feature>
<keyword evidence="3" id="KW-0863">Zinc-finger</keyword>
<gene>
    <name evidence="5" type="ORF">Fot_23165</name>
</gene>
<accession>A0ABD1UZS1</accession>
<protein>
    <submittedName>
        <fullName evidence="5">Zf-FLZ domain</fullName>
    </submittedName>
</protein>
<dbReference type="GO" id="GO:0008270">
    <property type="term" value="F:zinc ion binding"/>
    <property type="evidence" value="ECO:0007669"/>
    <property type="project" value="UniProtKB-KW"/>
</dbReference>
<dbReference type="Pfam" id="PF04570">
    <property type="entry name" value="zf-FLZ"/>
    <property type="match status" value="1"/>
</dbReference>
<evidence type="ECO:0000256" key="2">
    <source>
        <dbReference type="ARBA" id="ARBA00022723"/>
    </source>
</evidence>
<dbReference type="Proteomes" id="UP001604277">
    <property type="component" value="Unassembled WGS sequence"/>
</dbReference>
<evidence type="ECO:0000259" key="4">
    <source>
        <dbReference type="Pfam" id="PF04570"/>
    </source>
</evidence>
<reference evidence="6" key="1">
    <citation type="submission" date="2024-07" db="EMBL/GenBank/DDBJ databases">
        <title>Two chromosome-level genome assemblies of Korean endemic species Abeliophyllum distichum and Forsythia ovata (Oleaceae).</title>
        <authorList>
            <person name="Jang H."/>
        </authorList>
    </citation>
    <scope>NUCLEOTIDE SEQUENCE [LARGE SCALE GENOMIC DNA]</scope>
</reference>
<evidence type="ECO:0000313" key="6">
    <source>
        <dbReference type="Proteomes" id="UP001604277"/>
    </source>
</evidence>
<evidence type="ECO:0000256" key="1">
    <source>
        <dbReference type="ARBA" id="ARBA00009374"/>
    </source>
</evidence>
<dbReference type="AlphaFoldDB" id="A0ABD1UZS1"/>
<proteinExistence type="inferred from homology"/>
<evidence type="ECO:0000313" key="5">
    <source>
        <dbReference type="EMBL" id="KAL2530564.1"/>
    </source>
</evidence>
<keyword evidence="3" id="KW-0862">Zinc</keyword>
<evidence type="ECO:0000256" key="3">
    <source>
        <dbReference type="ARBA" id="ARBA00022771"/>
    </source>
</evidence>
<comment type="caution">
    <text evidence="5">The sequence shown here is derived from an EMBL/GenBank/DDBJ whole genome shotgun (WGS) entry which is preliminary data.</text>
</comment>
<organism evidence="5 6">
    <name type="scientific">Forsythia ovata</name>
    <dbReference type="NCBI Taxonomy" id="205694"/>
    <lineage>
        <taxon>Eukaryota</taxon>
        <taxon>Viridiplantae</taxon>
        <taxon>Streptophyta</taxon>
        <taxon>Embryophyta</taxon>
        <taxon>Tracheophyta</taxon>
        <taxon>Spermatophyta</taxon>
        <taxon>Magnoliopsida</taxon>
        <taxon>eudicotyledons</taxon>
        <taxon>Gunneridae</taxon>
        <taxon>Pentapetalae</taxon>
        <taxon>asterids</taxon>
        <taxon>lamiids</taxon>
        <taxon>Lamiales</taxon>
        <taxon>Oleaceae</taxon>
        <taxon>Forsythieae</taxon>
        <taxon>Forsythia</taxon>
    </lineage>
</organism>
<keyword evidence="6" id="KW-1185">Reference proteome</keyword>
<name>A0ABD1UZS1_9LAMI</name>
<comment type="similarity">
    <text evidence="1">Belongs to the FLZ family.</text>
</comment>